<dbReference type="AlphaFoldDB" id="A0A7X0HLN6"/>
<organism evidence="1 2">
    <name type="scientific">Streptomyces candidus</name>
    <dbReference type="NCBI Taxonomy" id="67283"/>
    <lineage>
        <taxon>Bacteria</taxon>
        <taxon>Bacillati</taxon>
        <taxon>Actinomycetota</taxon>
        <taxon>Actinomycetes</taxon>
        <taxon>Kitasatosporales</taxon>
        <taxon>Streptomycetaceae</taxon>
        <taxon>Streptomyces</taxon>
    </lineage>
</organism>
<keyword evidence="2" id="KW-1185">Reference proteome</keyword>
<dbReference type="Proteomes" id="UP000540423">
    <property type="component" value="Unassembled WGS sequence"/>
</dbReference>
<dbReference type="EMBL" id="JACHEM010000032">
    <property type="protein sequence ID" value="MBB6439956.1"/>
    <property type="molecule type" value="Genomic_DNA"/>
</dbReference>
<gene>
    <name evidence="1" type="ORF">HNQ79_006469</name>
</gene>
<sequence>MAGDDGAWLDLDPQRISLREIFEQALAEAADASREPFGPGARFRVVVEILAGRADGDPFVRHAARTEIILDATR</sequence>
<dbReference type="RefSeq" id="WP_185036441.1">
    <property type="nucleotide sequence ID" value="NZ_BNBN01000019.1"/>
</dbReference>
<evidence type="ECO:0000313" key="2">
    <source>
        <dbReference type="Proteomes" id="UP000540423"/>
    </source>
</evidence>
<proteinExistence type="predicted"/>
<reference evidence="1 2" key="1">
    <citation type="submission" date="2020-08" db="EMBL/GenBank/DDBJ databases">
        <title>Genomic Encyclopedia of Type Strains, Phase IV (KMG-IV): sequencing the most valuable type-strain genomes for metagenomic binning, comparative biology and taxonomic classification.</title>
        <authorList>
            <person name="Goeker M."/>
        </authorList>
    </citation>
    <scope>NUCLEOTIDE SEQUENCE [LARGE SCALE GENOMIC DNA]</scope>
    <source>
        <strain evidence="1 2">DSM 40141</strain>
    </source>
</reference>
<name>A0A7X0HLN6_9ACTN</name>
<evidence type="ECO:0000313" key="1">
    <source>
        <dbReference type="EMBL" id="MBB6439956.1"/>
    </source>
</evidence>
<accession>A0A7X0HLN6</accession>
<protein>
    <submittedName>
        <fullName evidence="1">Uncharacterized protein</fullName>
    </submittedName>
</protein>
<comment type="caution">
    <text evidence="1">The sequence shown here is derived from an EMBL/GenBank/DDBJ whole genome shotgun (WGS) entry which is preliminary data.</text>
</comment>